<feature type="binding site" evidence="7">
    <location>
        <position position="436"/>
    </location>
    <ligand>
        <name>ATP</name>
        <dbReference type="ChEBI" id="CHEBI:30616"/>
    </ligand>
</feature>
<dbReference type="InterPro" id="IPR014445">
    <property type="entry name" value="Gln-dep_NAD_synthase"/>
</dbReference>
<dbReference type="Gene3D" id="3.40.50.620">
    <property type="entry name" value="HUPs"/>
    <property type="match status" value="1"/>
</dbReference>
<reference evidence="11 12" key="1">
    <citation type="submission" date="2016-10" db="EMBL/GenBank/DDBJ databases">
        <authorList>
            <person name="de Groot N.N."/>
        </authorList>
    </citation>
    <scope>NUCLEOTIDE SEQUENCE [LARGE SCALE GENOMIC DNA]</scope>
    <source>
        <strain evidence="11 12">Nl13</strain>
    </source>
</reference>
<evidence type="ECO:0000313" key="11">
    <source>
        <dbReference type="EMBL" id="SEF65633.1"/>
    </source>
</evidence>
<protein>
    <recommendedName>
        <fullName evidence="7 8">Glutamine-dependent NAD(+) synthetase</fullName>
        <ecNumber evidence="7 8">6.3.5.1</ecNumber>
    </recommendedName>
    <alternativeName>
        <fullName evidence="7 8">NAD(+) synthase [glutamine-hydrolyzing]</fullName>
    </alternativeName>
</protein>
<dbReference type="HAMAP" id="MF_02090">
    <property type="entry name" value="NadE_glutamine_dep"/>
    <property type="match status" value="1"/>
</dbReference>
<feature type="binding site" evidence="7">
    <location>
        <position position="214"/>
    </location>
    <ligand>
        <name>L-glutamine</name>
        <dbReference type="ChEBI" id="CHEBI:58359"/>
    </ligand>
</feature>
<comment type="function">
    <text evidence="7">Catalyzes the ATP-dependent amidation of deamido-NAD to form NAD. Uses L-glutamine as a nitrogen source.</text>
</comment>
<dbReference type="PANTHER" id="PTHR23090">
    <property type="entry name" value="NH 3 /GLUTAMINE-DEPENDENT NAD + SYNTHETASE"/>
    <property type="match status" value="1"/>
</dbReference>
<comment type="catalytic activity">
    <reaction evidence="7 8">
        <text>deamido-NAD(+) + L-glutamine + ATP + H2O = L-glutamate + AMP + diphosphate + NAD(+) + H(+)</text>
        <dbReference type="Rhea" id="RHEA:24384"/>
        <dbReference type="ChEBI" id="CHEBI:15377"/>
        <dbReference type="ChEBI" id="CHEBI:15378"/>
        <dbReference type="ChEBI" id="CHEBI:29985"/>
        <dbReference type="ChEBI" id="CHEBI:30616"/>
        <dbReference type="ChEBI" id="CHEBI:33019"/>
        <dbReference type="ChEBI" id="CHEBI:57540"/>
        <dbReference type="ChEBI" id="CHEBI:58359"/>
        <dbReference type="ChEBI" id="CHEBI:58437"/>
        <dbReference type="ChEBI" id="CHEBI:456215"/>
        <dbReference type="EC" id="6.3.5.1"/>
    </reaction>
</comment>
<dbReference type="InterPro" id="IPR036526">
    <property type="entry name" value="C-N_Hydrolase_sf"/>
</dbReference>
<dbReference type="PROSITE" id="PS50263">
    <property type="entry name" value="CN_HYDROLASE"/>
    <property type="match status" value="1"/>
</dbReference>
<dbReference type="GO" id="GO:0005737">
    <property type="term" value="C:cytoplasm"/>
    <property type="evidence" value="ECO:0007669"/>
    <property type="project" value="InterPro"/>
</dbReference>
<keyword evidence="3 7" id="KW-0436">Ligase</keyword>
<evidence type="ECO:0000256" key="4">
    <source>
        <dbReference type="ARBA" id="ARBA00022741"/>
    </source>
</evidence>
<dbReference type="SUPFAM" id="SSF56317">
    <property type="entry name" value="Carbon-nitrogen hydrolase"/>
    <property type="match status" value="1"/>
</dbReference>
<dbReference type="InterPro" id="IPR022310">
    <property type="entry name" value="NAD/GMP_synthase"/>
</dbReference>
<feature type="active site" description="Nucleophile; for glutaminase activity" evidence="7">
    <location>
        <position position="188"/>
    </location>
</feature>
<dbReference type="EMBL" id="FNVK01000005">
    <property type="protein sequence ID" value="SEF65633.1"/>
    <property type="molecule type" value="Genomic_DNA"/>
</dbReference>
<dbReference type="GO" id="GO:0004359">
    <property type="term" value="F:glutaminase activity"/>
    <property type="evidence" value="ECO:0007669"/>
    <property type="project" value="InterPro"/>
</dbReference>
<dbReference type="Gene3D" id="3.60.110.10">
    <property type="entry name" value="Carbon-nitrogen hydrolase"/>
    <property type="match status" value="1"/>
</dbReference>
<comment type="similarity">
    <text evidence="9">Belongs to the NAD synthetase family.</text>
</comment>
<feature type="domain" description="CN hydrolase" evidence="10">
    <location>
        <begin position="45"/>
        <end position="284"/>
    </location>
</feature>
<evidence type="ECO:0000256" key="7">
    <source>
        <dbReference type="HAMAP-Rule" id="MF_02090"/>
    </source>
</evidence>
<evidence type="ECO:0000256" key="1">
    <source>
        <dbReference type="ARBA" id="ARBA00005188"/>
    </source>
</evidence>
<comment type="caution">
    <text evidence="7">Lacks conserved residue(s) required for the propagation of feature annotation.</text>
</comment>
<name>A0A1H5TS67_NITMU</name>
<feature type="binding site" evidence="7">
    <location>
        <position position="412"/>
    </location>
    <ligand>
        <name>deamido-NAD(+)</name>
        <dbReference type="ChEBI" id="CHEBI:58437"/>
        <note>ligand shared between two neighboring subunits</note>
    </ligand>
</feature>
<evidence type="ECO:0000256" key="2">
    <source>
        <dbReference type="ARBA" id="ARBA00007145"/>
    </source>
</evidence>
<evidence type="ECO:0000256" key="6">
    <source>
        <dbReference type="ARBA" id="ARBA00023027"/>
    </source>
</evidence>
<dbReference type="CDD" id="cd07570">
    <property type="entry name" value="GAT_Gln-NAD-synth"/>
    <property type="match status" value="1"/>
</dbReference>
<evidence type="ECO:0000256" key="5">
    <source>
        <dbReference type="ARBA" id="ARBA00022840"/>
    </source>
</evidence>
<dbReference type="InterPro" id="IPR014729">
    <property type="entry name" value="Rossmann-like_a/b/a_fold"/>
</dbReference>
<evidence type="ECO:0000256" key="8">
    <source>
        <dbReference type="PIRNR" id="PIRNR006630"/>
    </source>
</evidence>
<organism evidence="11 12">
    <name type="scientific">Nitrosospira multiformis (strain ATCC 25196 / NCIMB 11849 / C 71)</name>
    <dbReference type="NCBI Taxonomy" id="323848"/>
    <lineage>
        <taxon>Bacteria</taxon>
        <taxon>Pseudomonadati</taxon>
        <taxon>Pseudomonadota</taxon>
        <taxon>Betaproteobacteria</taxon>
        <taxon>Nitrosomonadales</taxon>
        <taxon>Nitrosomonadaceae</taxon>
        <taxon>Nitrosospira</taxon>
    </lineage>
</organism>
<dbReference type="UniPathway" id="UPA00253">
    <property type="reaction ID" value="UER00334"/>
</dbReference>
<dbReference type="InterPro" id="IPR003694">
    <property type="entry name" value="NAD_synthase"/>
</dbReference>
<keyword evidence="6 7" id="KW-0520">NAD</keyword>
<evidence type="ECO:0000256" key="3">
    <source>
        <dbReference type="ARBA" id="ARBA00022598"/>
    </source>
</evidence>
<dbReference type="InterPro" id="IPR003010">
    <property type="entry name" value="C-N_Hydrolase"/>
</dbReference>
<dbReference type="Pfam" id="PF02540">
    <property type="entry name" value="NAD_synthase"/>
    <property type="match status" value="1"/>
</dbReference>
<accession>A0A1H5TS67</accession>
<keyword evidence="5 7" id="KW-0067">ATP-binding</keyword>
<feature type="binding site" evidence="7">
    <location>
        <begin position="325"/>
        <end position="332"/>
    </location>
    <ligand>
        <name>ATP</name>
        <dbReference type="ChEBI" id="CHEBI:30616"/>
    </ligand>
</feature>
<sequence length="582" mass="64113">MLGRLRYFYFQFGNSSAFSAWDSSPEFVLVSCKHKNRPAQLTVQMKLAIAQINCTVGDLGGNTRKILDYANQAKNAGARLVVTPELALSGYPPEDLLLRHGFRHACQNALTELAGKTGDITVVVGHPHLAADKLYNAASVIRNGKIIATYLKNLLPNDSVFDERRYFEPGFRPCVFELDGIRFAINICQDIWQEGSATRAKEGGAEVLLVLNASPYHMNKQALRYDLARKRIDETGLSIVYANLIGGQDELIFDGASFAMNARGDVTHQFDALVEALGMVELEGAAPVTTEIAPLESLEANVYKALCLGVKDYIGKNRIPGVLLGLSGGVDSALTMTIAADALGADKVKAVMMPSRFTADMSLLDARTMAQTLGVRYTEFPIEPVFGEFKDTLAKEFAALPPSDVPDLTEENLQARIRGTLLMALSNKSGAIVLITGNKSETAVGYSTLYGDTAGGFAVLKDVTKTMVYKLCQYRNGVGKVIPDRVLSRAPSAELRPDQTDQDSLPPYAVLDAILEEYVEHDMSLEEILRMGYDERDARRVVQLIRQNEYKRRQSPPGIRVTSRAFGKDWRYPITARYQDQF</sequence>
<dbReference type="GO" id="GO:0005524">
    <property type="term" value="F:ATP binding"/>
    <property type="evidence" value="ECO:0007669"/>
    <property type="project" value="UniProtKB-UniRule"/>
</dbReference>
<evidence type="ECO:0000256" key="9">
    <source>
        <dbReference type="RuleBase" id="RU003811"/>
    </source>
</evidence>
<feature type="binding site" evidence="7">
    <location>
        <position position="220"/>
    </location>
    <ligand>
        <name>L-glutamine</name>
        <dbReference type="ChEBI" id="CHEBI:58359"/>
    </ligand>
</feature>
<dbReference type="FunFam" id="3.40.50.620:FF:000106">
    <property type="entry name" value="Glutamine-dependent NAD(+) synthetase"/>
    <property type="match status" value="1"/>
</dbReference>
<feature type="active site" description="For glutaminase activity" evidence="7">
    <location>
        <position position="152"/>
    </location>
</feature>
<keyword evidence="4 7" id="KW-0547">Nucleotide-binding</keyword>
<dbReference type="SUPFAM" id="SSF52402">
    <property type="entry name" value="Adenine nucleotide alpha hydrolases-like"/>
    <property type="match status" value="1"/>
</dbReference>
<dbReference type="PANTHER" id="PTHR23090:SF9">
    <property type="entry name" value="GLUTAMINE-DEPENDENT NAD(+) SYNTHETASE"/>
    <property type="match status" value="1"/>
</dbReference>
<feature type="active site" description="Proton acceptor; for glutaminase activity" evidence="7">
    <location>
        <position position="85"/>
    </location>
</feature>
<dbReference type="CDD" id="cd00553">
    <property type="entry name" value="NAD_synthase"/>
    <property type="match status" value="1"/>
</dbReference>
<feature type="binding site" evidence="7">
    <location>
        <position position="441"/>
    </location>
    <ligand>
        <name>deamido-NAD(+)</name>
        <dbReference type="ChEBI" id="CHEBI:58437"/>
        <note>ligand shared between two neighboring subunits</note>
    </ligand>
</feature>
<dbReference type="NCBIfam" id="NF010588">
    <property type="entry name" value="PRK13981.1"/>
    <property type="match status" value="1"/>
</dbReference>
<gene>
    <name evidence="7" type="primary">nadE</name>
    <name evidence="11" type="ORF">SAMN05216403_10576</name>
</gene>
<dbReference type="PIRSF" id="PIRSF006630">
    <property type="entry name" value="NADS_GAT"/>
    <property type="match status" value="1"/>
</dbReference>
<comment type="similarity">
    <text evidence="2 7 8">In the C-terminal section; belongs to the NAD synthetase family.</text>
</comment>
<evidence type="ECO:0000259" key="10">
    <source>
        <dbReference type="PROSITE" id="PS50263"/>
    </source>
</evidence>
<dbReference type="GO" id="GO:0008795">
    <property type="term" value="F:NAD+ synthase activity"/>
    <property type="evidence" value="ECO:0007669"/>
    <property type="project" value="UniProtKB-UniRule"/>
</dbReference>
<dbReference type="NCBIfam" id="TIGR00552">
    <property type="entry name" value="nadE"/>
    <property type="match status" value="1"/>
</dbReference>
<dbReference type="GO" id="GO:0003952">
    <property type="term" value="F:NAD+ synthase (glutamine-hydrolyzing) activity"/>
    <property type="evidence" value="ECO:0007669"/>
    <property type="project" value="UniProtKB-UniRule"/>
</dbReference>
<proteinExistence type="inferred from homology"/>
<dbReference type="Proteomes" id="UP000236751">
    <property type="component" value="Unassembled WGS sequence"/>
</dbReference>
<dbReference type="Pfam" id="PF00795">
    <property type="entry name" value="CN_hydrolase"/>
    <property type="match status" value="1"/>
</dbReference>
<feature type="binding site" evidence="7">
    <location>
        <position position="551"/>
    </location>
    <ligand>
        <name>deamido-NAD(+)</name>
        <dbReference type="ChEBI" id="CHEBI:58437"/>
        <note>ligand shared between two neighboring subunits</note>
    </ligand>
</feature>
<comment type="pathway">
    <text evidence="1 7 8">Cofactor biosynthesis; NAD(+) biosynthesis; NAD(+) from deamido-NAD(+) (L-Gln route): step 1/1.</text>
</comment>
<evidence type="ECO:0000313" key="12">
    <source>
        <dbReference type="Proteomes" id="UP000236751"/>
    </source>
</evidence>
<dbReference type="EC" id="6.3.5.1" evidence="7 8"/>
<dbReference type="GO" id="GO:0009435">
    <property type="term" value="P:NAD+ biosynthetic process"/>
    <property type="evidence" value="ECO:0007669"/>
    <property type="project" value="UniProtKB-UniRule"/>
</dbReference>
<dbReference type="AlphaFoldDB" id="A0A1H5TS67"/>